<dbReference type="Proteomes" id="UP001161325">
    <property type="component" value="Unassembled WGS sequence"/>
</dbReference>
<dbReference type="InterPro" id="IPR025419">
    <property type="entry name" value="DUF4142"/>
</dbReference>
<dbReference type="InterPro" id="IPR012347">
    <property type="entry name" value="Ferritin-like"/>
</dbReference>
<evidence type="ECO:0000256" key="1">
    <source>
        <dbReference type="SAM" id="MobiDB-lite"/>
    </source>
</evidence>
<gene>
    <name evidence="3" type="ORF">rosag_04770</name>
</gene>
<dbReference type="PANTHER" id="PTHR38593:SF1">
    <property type="entry name" value="BLR2558 PROTEIN"/>
    <property type="match status" value="1"/>
</dbReference>
<dbReference type="AlphaFoldDB" id="A0AA37Q059"/>
<name>A0AA37Q059_9BACT</name>
<dbReference type="EMBL" id="BRXS01000001">
    <property type="protein sequence ID" value="GLC23964.1"/>
    <property type="molecule type" value="Genomic_DNA"/>
</dbReference>
<evidence type="ECO:0000313" key="3">
    <source>
        <dbReference type="EMBL" id="GLC23964.1"/>
    </source>
</evidence>
<evidence type="ECO:0000259" key="2">
    <source>
        <dbReference type="Pfam" id="PF13628"/>
    </source>
</evidence>
<sequence length="260" mass="27001">MHHGRTRGALARTRIDDAMPARIARHALAAAALATLTAFTTGCGGGNDELRDEQPAHNASGGEVVVPGATATRPDSTLPGTAGSGTAVSTDPSGSIGTPGQGTIQSGDPSDAGVRSLIDAINTSETEMSQLALQKAQNAEVRRYAQAMIAAHRQAPLDRGVEAAGTNSANDLLVPMADAHAKTMAQLQKLEAGPAFDRAYMNAQVQGHEGALQSLERAETATGDATLVDRVRRMQSDVERHLAEARRVQAQLPTTTGGKR</sequence>
<feature type="region of interest" description="Disordered" evidence="1">
    <location>
        <begin position="46"/>
        <end position="114"/>
    </location>
</feature>
<evidence type="ECO:0000313" key="4">
    <source>
        <dbReference type="Proteomes" id="UP001161325"/>
    </source>
</evidence>
<protein>
    <recommendedName>
        <fullName evidence="2">DUF4142 domain-containing protein</fullName>
    </recommendedName>
</protein>
<keyword evidence="4" id="KW-1185">Reference proteome</keyword>
<proteinExistence type="predicted"/>
<dbReference type="Gene3D" id="1.20.1260.10">
    <property type="match status" value="1"/>
</dbReference>
<dbReference type="Pfam" id="PF13628">
    <property type="entry name" value="DUF4142"/>
    <property type="match status" value="1"/>
</dbReference>
<accession>A0AA37Q059</accession>
<organism evidence="3 4">
    <name type="scientific">Roseisolibacter agri</name>
    <dbReference type="NCBI Taxonomy" id="2014610"/>
    <lineage>
        <taxon>Bacteria</taxon>
        <taxon>Pseudomonadati</taxon>
        <taxon>Gemmatimonadota</taxon>
        <taxon>Gemmatimonadia</taxon>
        <taxon>Gemmatimonadales</taxon>
        <taxon>Gemmatimonadaceae</taxon>
        <taxon>Roseisolibacter</taxon>
    </lineage>
</organism>
<comment type="caution">
    <text evidence="3">The sequence shown here is derived from an EMBL/GenBank/DDBJ whole genome shotgun (WGS) entry which is preliminary data.</text>
</comment>
<feature type="domain" description="DUF4142" evidence="2">
    <location>
        <begin position="116"/>
        <end position="247"/>
    </location>
</feature>
<reference evidence="3" key="1">
    <citation type="submission" date="2022-08" db="EMBL/GenBank/DDBJ databases">
        <title>Draft genome sequencing of Roseisolibacter agri AW1220.</title>
        <authorList>
            <person name="Tobiishi Y."/>
            <person name="Tonouchi A."/>
        </authorList>
    </citation>
    <scope>NUCLEOTIDE SEQUENCE</scope>
    <source>
        <strain evidence="3">AW1220</strain>
    </source>
</reference>
<dbReference type="PANTHER" id="PTHR38593">
    <property type="entry name" value="BLR2558 PROTEIN"/>
    <property type="match status" value="1"/>
</dbReference>
<feature type="compositionally biased region" description="Polar residues" evidence="1">
    <location>
        <begin position="73"/>
        <end position="108"/>
    </location>
</feature>